<evidence type="ECO:0000256" key="3">
    <source>
        <dbReference type="ARBA" id="ARBA00022448"/>
    </source>
</evidence>
<evidence type="ECO:0000256" key="6">
    <source>
        <dbReference type="ARBA" id="ARBA00022692"/>
    </source>
</evidence>
<evidence type="ECO:0000256" key="9">
    <source>
        <dbReference type="ARBA" id="ARBA00022805"/>
    </source>
</evidence>
<keyword evidence="3" id="KW-0813">Transport</keyword>
<keyword evidence="5" id="KW-0934">Plastid</keyword>
<dbReference type="Proteomes" id="UP000053424">
    <property type="component" value="Unassembled WGS sequence"/>
</dbReference>
<evidence type="ECO:0000256" key="5">
    <source>
        <dbReference type="ARBA" id="ARBA00022640"/>
    </source>
</evidence>
<dbReference type="AlphaFoldDB" id="A0A0C3D0H4"/>
<dbReference type="GO" id="GO:0015031">
    <property type="term" value="P:protein transport"/>
    <property type="evidence" value="ECO:0007669"/>
    <property type="project" value="UniProtKB-KW"/>
</dbReference>
<evidence type="ECO:0000256" key="7">
    <source>
        <dbReference type="ARBA" id="ARBA00022723"/>
    </source>
</evidence>
<dbReference type="InterPro" id="IPR045058">
    <property type="entry name" value="GIMA/IAN/Toc"/>
</dbReference>
<keyword evidence="6" id="KW-0812">Transmembrane</keyword>
<keyword evidence="4" id="KW-0150">Chloroplast</keyword>
<accession>A0A0C3D0H4</accession>
<evidence type="ECO:0000313" key="17">
    <source>
        <dbReference type="EMBL" id="KIM49919.1"/>
    </source>
</evidence>
<feature type="domain" description="G" evidence="16">
    <location>
        <begin position="22"/>
        <end position="89"/>
    </location>
</feature>
<evidence type="ECO:0000256" key="4">
    <source>
        <dbReference type="ARBA" id="ARBA00022528"/>
    </source>
</evidence>
<evidence type="ECO:0000256" key="8">
    <source>
        <dbReference type="ARBA" id="ARBA00022801"/>
    </source>
</evidence>
<dbReference type="InterPro" id="IPR027417">
    <property type="entry name" value="P-loop_NTPase"/>
</dbReference>
<evidence type="ECO:0000256" key="12">
    <source>
        <dbReference type="ARBA" id="ARBA00022989"/>
    </source>
</evidence>
<dbReference type="EMBL" id="KN831768">
    <property type="protein sequence ID" value="KIM49919.1"/>
    <property type="molecule type" value="Genomic_DNA"/>
</dbReference>
<reference evidence="18" key="2">
    <citation type="submission" date="2015-01" db="EMBL/GenBank/DDBJ databases">
        <title>Evolutionary Origins and Diversification of the Mycorrhizal Mutualists.</title>
        <authorList>
            <consortium name="DOE Joint Genome Institute"/>
            <consortium name="Mycorrhizal Genomics Consortium"/>
            <person name="Kohler A."/>
            <person name="Kuo A."/>
            <person name="Nagy L.G."/>
            <person name="Floudas D."/>
            <person name="Copeland A."/>
            <person name="Barry K.W."/>
            <person name="Cichocki N."/>
            <person name="Veneault-Fourrey C."/>
            <person name="LaButti K."/>
            <person name="Lindquist E.A."/>
            <person name="Lipzen A."/>
            <person name="Lundell T."/>
            <person name="Morin E."/>
            <person name="Murat C."/>
            <person name="Riley R."/>
            <person name="Ohm R."/>
            <person name="Sun H."/>
            <person name="Tunlid A."/>
            <person name="Henrissat B."/>
            <person name="Grigoriev I.V."/>
            <person name="Hibbett D.S."/>
            <person name="Martin F."/>
        </authorList>
    </citation>
    <scope>NUCLEOTIDE SEQUENCE [LARGE SCALE GENOMIC DNA]</scope>
    <source>
        <strain evidence="18">h7</strain>
    </source>
</reference>
<evidence type="ECO:0000256" key="10">
    <source>
        <dbReference type="ARBA" id="ARBA00022842"/>
    </source>
</evidence>
<keyword evidence="11" id="KW-0653">Protein transport</keyword>
<keyword evidence="7" id="KW-0479">Metal-binding</keyword>
<evidence type="ECO:0000256" key="13">
    <source>
        <dbReference type="ARBA" id="ARBA00023136"/>
    </source>
</evidence>
<evidence type="ECO:0000259" key="16">
    <source>
        <dbReference type="Pfam" id="PF01926"/>
    </source>
</evidence>
<protein>
    <recommendedName>
        <fullName evidence="16">G domain-containing protein</fullName>
    </recommendedName>
</protein>
<evidence type="ECO:0000256" key="11">
    <source>
        <dbReference type="ARBA" id="ARBA00022927"/>
    </source>
</evidence>
<dbReference type="OrthoDB" id="8954335at2759"/>
<name>A0A0C3D0H4_HEBCY</name>
<keyword evidence="8" id="KW-0378">Hydrolase</keyword>
<dbReference type="GO" id="GO:0005525">
    <property type="term" value="F:GTP binding"/>
    <property type="evidence" value="ECO:0007669"/>
    <property type="project" value="InterPro"/>
</dbReference>
<keyword evidence="10" id="KW-0460">Magnesium</keyword>
<evidence type="ECO:0000256" key="2">
    <source>
        <dbReference type="ARBA" id="ARBA00004167"/>
    </source>
</evidence>
<evidence type="ECO:0000256" key="1">
    <source>
        <dbReference type="ARBA" id="ARBA00001946"/>
    </source>
</evidence>
<keyword evidence="13" id="KW-0472">Membrane</keyword>
<dbReference type="Pfam" id="PF01926">
    <property type="entry name" value="MMR_HSR1"/>
    <property type="match status" value="1"/>
</dbReference>
<proteinExistence type="predicted"/>
<sequence length="315" mass="35351">MAATYSTEPVKAGNLESEDIVIALMGPTGSGKSQIIDTLTGQKGRAGTSLKSVTDEVSAHRVMGHPQYGSKLVFVDTPGFDDTNKSDKQILEMISQWMTKTYKRRVTLTGILYIHRITDVRMSGTPHRNLRMFGELCGDKSARNVVLLTTMWDKAKNIEEANKREAGLKERYWNVMIHHGADVARFYINSSGPSPWLIIDKMIKRHLLGQALLLQEEMVDVGKRLNETNAGKALFRDLEGLLNKQNKTIRSLEEQAEGGKQDADVEREMEALRKEIENIMKEFESMKIPLGRRIALFFGKAFGKKEQAAPLIVAT</sequence>
<keyword evidence="18" id="KW-1185">Reference proteome</keyword>
<dbReference type="CDD" id="cd00882">
    <property type="entry name" value="Ras_like_GTPase"/>
    <property type="match status" value="1"/>
</dbReference>
<dbReference type="GO" id="GO:0016787">
    <property type="term" value="F:hydrolase activity"/>
    <property type="evidence" value="ECO:0007669"/>
    <property type="project" value="UniProtKB-KW"/>
</dbReference>
<dbReference type="SUPFAM" id="SSF52540">
    <property type="entry name" value="P-loop containing nucleoside triphosphate hydrolases"/>
    <property type="match status" value="1"/>
</dbReference>
<comment type="subcellular location">
    <subcellularLocation>
        <location evidence="2">Membrane</location>
        <topology evidence="2">Single-pass membrane protein</topology>
    </subcellularLocation>
    <subcellularLocation>
        <location evidence="14">Plastid</location>
        <location evidence="14">Chloroplast outer membrane</location>
    </subcellularLocation>
</comment>
<gene>
    <name evidence="17" type="ORF">M413DRAFT_439048</name>
</gene>
<keyword evidence="12" id="KW-1133">Transmembrane helix</keyword>
<dbReference type="PANTHER" id="PTHR10903">
    <property type="entry name" value="GTPASE, IMAP FAMILY MEMBER-RELATED"/>
    <property type="match status" value="1"/>
</dbReference>
<organism evidence="17 18">
    <name type="scientific">Hebeloma cylindrosporum</name>
    <dbReference type="NCBI Taxonomy" id="76867"/>
    <lineage>
        <taxon>Eukaryota</taxon>
        <taxon>Fungi</taxon>
        <taxon>Dikarya</taxon>
        <taxon>Basidiomycota</taxon>
        <taxon>Agaricomycotina</taxon>
        <taxon>Agaricomycetes</taxon>
        <taxon>Agaricomycetidae</taxon>
        <taxon>Agaricales</taxon>
        <taxon>Agaricineae</taxon>
        <taxon>Hymenogastraceae</taxon>
        <taxon>Hebeloma</taxon>
    </lineage>
</organism>
<dbReference type="STRING" id="686832.A0A0C3D0H4"/>
<evidence type="ECO:0000256" key="14">
    <source>
        <dbReference type="ARBA" id="ARBA00024013"/>
    </source>
</evidence>
<keyword evidence="9" id="KW-1002">Plastid outer membrane</keyword>
<evidence type="ECO:0000313" key="18">
    <source>
        <dbReference type="Proteomes" id="UP000053424"/>
    </source>
</evidence>
<dbReference type="HOGENOM" id="CLU_018003_0_0_1"/>
<dbReference type="GO" id="GO:0046872">
    <property type="term" value="F:metal ion binding"/>
    <property type="evidence" value="ECO:0007669"/>
    <property type="project" value="UniProtKB-KW"/>
</dbReference>
<evidence type="ECO:0000256" key="15">
    <source>
        <dbReference type="SAM" id="Coils"/>
    </source>
</evidence>
<dbReference type="Gene3D" id="3.40.50.300">
    <property type="entry name" value="P-loop containing nucleotide triphosphate hydrolases"/>
    <property type="match status" value="1"/>
</dbReference>
<dbReference type="PANTHER" id="PTHR10903:SF135">
    <property type="entry name" value="TRANSLOCASE OF CHLOROPLAST 120, CHLOROPLASTIC-RELATED"/>
    <property type="match status" value="1"/>
</dbReference>
<comment type="cofactor">
    <cofactor evidence="1">
        <name>Mg(2+)</name>
        <dbReference type="ChEBI" id="CHEBI:18420"/>
    </cofactor>
</comment>
<dbReference type="GO" id="GO:0016020">
    <property type="term" value="C:membrane"/>
    <property type="evidence" value="ECO:0007669"/>
    <property type="project" value="UniProtKB-SubCell"/>
</dbReference>
<reference evidence="17 18" key="1">
    <citation type="submission" date="2014-04" db="EMBL/GenBank/DDBJ databases">
        <authorList>
            <consortium name="DOE Joint Genome Institute"/>
            <person name="Kuo A."/>
            <person name="Gay G."/>
            <person name="Dore J."/>
            <person name="Kohler A."/>
            <person name="Nagy L.G."/>
            <person name="Floudas D."/>
            <person name="Copeland A."/>
            <person name="Barry K.W."/>
            <person name="Cichocki N."/>
            <person name="Veneault-Fourrey C."/>
            <person name="LaButti K."/>
            <person name="Lindquist E.A."/>
            <person name="Lipzen A."/>
            <person name="Lundell T."/>
            <person name="Morin E."/>
            <person name="Murat C."/>
            <person name="Sun H."/>
            <person name="Tunlid A."/>
            <person name="Henrissat B."/>
            <person name="Grigoriev I.V."/>
            <person name="Hibbett D.S."/>
            <person name="Martin F."/>
            <person name="Nordberg H.P."/>
            <person name="Cantor M.N."/>
            <person name="Hua S.X."/>
        </authorList>
    </citation>
    <scope>NUCLEOTIDE SEQUENCE [LARGE SCALE GENOMIC DNA]</scope>
    <source>
        <strain evidence="18">h7</strain>
    </source>
</reference>
<feature type="coiled-coil region" evidence="15">
    <location>
        <begin position="235"/>
        <end position="282"/>
    </location>
</feature>
<dbReference type="InterPro" id="IPR006073">
    <property type="entry name" value="GTP-bd"/>
</dbReference>
<keyword evidence="15" id="KW-0175">Coiled coil</keyword>